<dbReference type="EC" id="2.7.11.1" evidence="1"/>
<evidence type="ECO:0000313" key="9">
    <source>
        <dbReference type="EMBL" id="GAA1587710.1"/>
    </source>
</evidence>
<organism evidence="9 10">
    <name type="scientific">Kribbella sancticallisti</name>
    <dbReference type="NCBI Taxonomy" id="460087"/>
    <lineage>
        <taxon>Bacteria</taxon>
        <taxon>Bacillati</taxon>
        <taxon>Actinomycetota</taxon>
        <taxon>Actinomycetes</taxon>
        <taxon>Propionibacteriales</taxon>
        <taxon>Kribbellaceae</taxon>
        <taxon>Kribbella</taxon>
    </lineage>
</organism>
<dbReference type="PANTHER" id="PTHR43289">
    <property type="entry name" value="MITOGEN-ACTIVATED PROTEIN KINASE KINASE KINASE 20-RELATED"/>
    <property type="match status" value="1"/>
</dbReference>
<keyword evidence="4 7" id="KW-0547">Nucleotide-binding</keyword>
<dbReference type="InterPro" id="IPR000719">
    <property type="entry name" value="Prot_kinase_dom"/>
</dbReference>
<protein>
    <recommendedName>
        <fullName evidence="1">non-specific serine/threonine protein kinase</fullName>
        <ecNumber evidence="1">2.7.11.1</ecNumber>
    </recommendedName>
</protein>
<feature type="binding site" evidence="7">
    <location>
        <position position="36"/>
    </location>
    <ligand>
        <name>ATP</name>
        <dbReference type="ChEBI" id="CHEBI:30616"/>
    </ligand>
</feature>
<evidence type="ECO:0000259" key="8">
    <source>
        <dbReference type="PROSITE" id="PS50011"/>
    </source>
</evidence>
<dbReference type="SMART" id="SM00220">
    <property type="entry name" value="S_TKc"/>
    <property type="match status" value="1"/>
</dbReference>
<proteinExistence type="predicted"/>
<dbReference type="InterPro" id="IPR011009">
    <property type="entry name" value="Kinase-like_dom_sf"/>
</dbReference>
<dbReference type="Pfam" id="PF00069">
    <property type="entry name" value="Pkinase"/>
    <property type="match status" value="1"/>
</dbReference>
<evidence type="ECO:0000256" key="2">
    <source>
        <dbReference type="ARBA" id="ARBA00022527"/>
    </source>
</evidence>
<dbReference type="InterPro" id="IPR008271">
    <property type="entry name" value="Ser/Thr_kinase_AS"/>
</dbReference>
<evidence type="ECO:0000313" key="10">
    <source>
        <dbReference type="Proteomes" id="UP001500393"/>
    </source>
</evidence>
<dbReference type="PANTHER" id="PTHR43289:SF6">
    <property type="entry name" value="SERINE_THREONINE-PROTEIN KINASE NEKL-3"/>
    <property type="match status" value="1"/>
</dbReference>
<evidence type="ECO:0000256" key="6">
    <source>
        <dbReference type="ARBA" id="ARBA00022840"/>
    </source>
</evidence>
<evidence type="ECO:0000256" key="7">
    <source>
        <dbReference type="PROSITE-ProRule" id="PRU10141"/>
    </source>
</evidence>
<dbReference type="CDD" id="cd14014">
    <property type="entry name" value="STKc_PknB_like"/>
    <property type="match status" value="1"/>
</dbReference>
<dbReference type="Gene3D" id="1.10.510.10">
    <property type="entry name" value="Transferase(Phosphotransferase) domain 1"/>
    <property type="match status" value="1"/>
</dbReference>
<keyword evidence="10" id="KW-1185">Reference proteome</keyword>
<keyword evidence="3" id="KW-0808">Transferase</keyword>
<dbReference type="SUPFAM" id="SSF56112">
    <property type="entry name" value="Protein kinase-like (PK-like)"/>
    <property type="match status" value="1"/>
</dbReference>
<evidence type="ECO:0000256" key="1">
    <source>
        <dbReference type="ARBA" id="ARBA00012513"/>
    </source>
</evidence>
<accession>A0ABP4PVP0</accession>
<evidence type="ECO:0000256" key="5">
    <source>
        <dbReference type="ARBA" id="ARBA00022777"/>
    </source>
</evidence>
<feature type="domain" description="Protein kinase" evidence="8">
    <location>
        <begin position="7"/>
        <end position="264"/>
    </location>
</feature>
<reference evidence="10" key="1">
    <citation type="journal article" date="2019" name="Int. J. Syst. Evol. Microbiol.">
        <title>The Global Catalogue of Microorganisms (GCM) 10K type strain sequencing project: providing services to taxonomists for standard genome sequencing and annotation.</title>
        <authorList>
            <consortium name="The Broad Institute Genomics Platform"/>
            <consortium name="The Broad Institute Genome Sequencing Center for Infectious Disease"/>
            <person name="Wu L."/>
            <person name="Ma J."/>
        </authorList>
    </citation>
    <scope>NUCLEOTIDE SEQUENCE [LARGE SCALE GENOMIC DNA]</scope>
    <source>
        <strain evidence="10">JCM 14969</strain>
    </source>
</reference>
<sequence>MLIADRYQLETVIGRGGMGEVWRATDEVLTRPVAVKLLKQSDADAEAGERFHREAQAAAVVNNPHVVGVHDFGPYDDSYYLVMELVVGNTLAAALRQSGPFSPPTAARVIAQAAEGLSAAHHQGVVHRDIKPSNLLMTSDGTVKVADFGIACFLSDRADDPDRDGGILGTSYYLAPERAKAEPVGPPADIYSLGCVLYQLLTGDPPFVADTPTGVLRQHLAGVPARPDRLEGGFRRYLMRMLAKCPDDRPDAEEVVAWCWQTYLSAPAAEPVVDLPAVVVPTAGLTAVPTADPTTNLAITQALAG</sequence>
<dbReference type="EMBL" id="BAAAOS010000032">
    <property type="protein sequence ID" value="GAA1587710.1"/>
    <property type="molecule type" value="Genomic_DNA"/>
</dbReference>
<gene>
    <name evidence="9" type="ORF">GCM10009789_46530</name>
</gene>
<evidence type="ECO:0000256" key="3">
    <source>
        <dbReference type="ARBA" id="ARBA00022679"/>
    </source>
</evidence>
<dbReference type="RefSeq" id="WP_344217247.1">
    <property type="nucleotide sequence ID" value="NZ_BAAAOS010000032.1"/>
</dbReference>
<dbReference type="PROSITE" id="PS00107">
    <property type="entry name" value="PROTEIN_KINASE_ATP"/>
    <property type="match status" value="1"/>
</dbReference>
<dbReference type="Proteomes" id="UP001500393">
    <property type="component" value="Unassembled WGS sequence"/>
</dbReference>
<dbReference type="PROSITE" id="PS50011">
    <property type="entry name" value="PROTEIN_KINASE_DOM"/>
    <property type="match status" value="1"/>
</dbReference>
<dbReference type="InterPro" id="IPR017441">
    <property type="entry name" value="Protein_kinase_ATP_BS"/>
</dbReference>
<keyword evidence="2" id="KW-0723">Serine/threonine-protein kinase</keyword>
<name>A0ABP4PVP0_9ACTN</name>
<evidence type="ECO:0000256" key="4">
    <source>
        <dbReference type="ARBA" id="ARBA00022741"/>
    </source>
</evidence>
<keyword evidence="6 7" id="KW-0067">ATP-binding</keyword>
<keyword evidence="5" id="KW-0418">Kinase</keyword>
<dbReference type="PROSITE" id="PS00108">
    <property type="entry name" value="PROTEIN_KINASE_ST"/>
    <property type="match status" value="1"/>
</dbReference>
<dbReference type="Gene3D" id="3.30.200.20">
    <property type="entry name" value="Phosphorylase Kinase, domain 1"/>
    <property type="match status" value="1"/>
</dbReference>
<comment type="caution">
    <text evidence="9">The sequence shown here is derived from an EMBL/GenBank/DDBJ whole genome shotgun (WGS) entry which is preliminary data.</text>
</comment>